<name>A0A482V8S6_ASBVE</name>
<sequence>GYCKTGLTLTHSPKPSPKTPLRNIQKIFQFVLYDQVQVLFPLFLNFFSIHLPPSYSNLQGTPPQLDRQFIRSHWNRGRRRHWPSENSTL</sequence>
<feature type="non-terminal residue" evidence="1">
    <location>
        <position position="1"/>
    </location>
</feature>
<organism evidence="1 2">
    <name type="scientific">Asbolus verrucosus</name>
    <name type="common">Desert ironclad beetle</name>
    <dbReference type="NCBI Taxonomy" id="1661398"/>
    <lineage>
        <taxon>Eukaryota</taxon>
        <taxon>Metazoa</taxon>
        <taxon>Ecdysozoa</taxon>
        <taxon>Arthropoda</taxon>
        <taxon>Hexapoda</taxon>
        <taxon>Insecta</taxon>
        <taxon>Pterygota</taxon>
        <taxon>Neoptera</taxon>
        <taxon>Endopterygota</taxon>
        <taxon>Coleoptera</taxon>
        <taxon>Polyphaga</taxon>
        <taxon>Cucujiformia</taxon>
        <taxon>Tenebrionidae</taxon>
        <taxon>Pimeliinae</taxon>
        <taxon>Asbolus</taxon>
    </lineage>
</organism>
<dbReference type="EMBL" id="QDEB01127386">
    <property type="protein sequence ID" value="RZB39560.1"/>
    <property type="molecule type" value="Genomic_DNA"/>
</dbReference>
<protein>
    <submittedName>
        <fullName evidence="1">Uncharacterized protein</fullName>
    </submittedName>
</protein>
<accession>A0A482V8S6</accession>
<comment type="caution">
    <text evidence="1">The sequence shown here is derived from an EMBL/GenBank/DDBJ whole genome shotgun (WGS) entry which is preliminary data.</text>
</comment>
<dbReference type="AlphaFoldDB" id="A0A482V8S6"/>
<proteinExistence type="predicted"/>
<evidence type="ECO:0000313" key="1">
    <source>
        <dbReference type="EMBL" id="RZB39560.1"/>
    </source>
</evidence>
<evidence type="ECO:0000313" key="2">
    <source>
        <dbReference type="Proteomes" id="UP000292052"/>
    </source>
</evidence>
<reference evidence="1 2" key="1">
    <citation type="submission" date="2017-03" db="EMBL/GenBank/DDBJ databases">
        <title>Genome of the blue death feigning beetle - Asbolus verrucosus.</title>
        <authorList>
            <person name="Rider S.D."/>
        </authorList>
    </citation>
    <scope>NUCLEOTIDE SEQUENCE [LARGE SCALE GENOMIC DNA]</scope>
    <source>
        <strain evidence="1">Butters</strain>
        <tissue evidence="1">Head and leg muscle</tissue>
    </source>
</reference>
<gene>
    <name evidence="1" type="ORF">BDFB_015114</name>
</gene>
<dbReference type="Proteomes" id="UP000292052">
    <property type="component" value="Unassembled WGS sequence"/>
</dbReference>
<keyword evidence="2" id="KW-1185">Reference proteome</keyword>